<sequence>MIVTIMNTVKKNLIISILTFLTRSCSKSSIVAKLQRELQSQFDTAATAMCKFKETKKKHDDKKIMTLKSRKRKSPQSKSHKIKRPLKSPNLAQSLLKRKLRKFNFNKQHVLEKLVKHSQNEYKTITDAKQESKPILTKAQNKKLQIEYQKQFI</sequence>
<feature type="region of interest" description="Disordered" evidence="1">
    <location>
        <begin position="57"/>
        <end position="88"/>
    </location>
</feature>
<keyword evidence="4" id="KW-1185">Reference proteome</keyword>
<proteinExistence type="predicted"/>
<gene>
    <name evidence="2" type="ORF">HINF_LOCUS13149</name>
    <name evidence="3" type="ORF">HINF_LOCUS20927</name>
</gene>
<feature type="compositionally biased region" description="Basic residues" evidence="1">
    <location>
        <begin position="68"/>
        <end position="86"/>
    </location>
</feature>
<reference evidence="3 4" key="2">
    <citation type="submission" date="2024-07" db="EMBL/GenBank/DDBJ databases">
        <authorList>
            <person name="Akdeniz Z."/>
        </authorList>
    </citation>
    <scope>NUCLEOTIDE SEQUENCE [LARGE SCALE GENOMIC DNA]</scope>
</reference>
<name>A0AA86NVE1_9EUKA</name>
<dbReference type="Proteomes" id="UP001642409">
    <property type="component" value="Unassembled WGS sequence"/>
</dbReference>
<protein>
    <submittedName>
        <fullName evidence="3">Hypothetical_protein</fullName>
    </submittedName>
</protein>
<evidence type="ECO:0000256" key="1">
    <source>
        <dbReference type="SAM" id="MobiDB-lite"/>
    </source>
</evidence>
<evidence type="ECO:0000313" key="4">
    <source>
        <dbReference type="Proteomes" id="UP001642409"/>
    </source>
</evidence>
<evidence type="ECO:0000313" key="3">
    <source>
        <dbReference type="EMBL" id="CAL6008029.1"/>
    </source>
</evidence>
<dbReference type="EMBL" id="CATOUU010000341">
    <property type="protein sequence ID" value="CAI9925504.1"/>
    <property type="molecule type" value="Genomic_DNA"/>
</dbReference>
<evidence type="ECO:0000313" key="2">
    <source>
        <dbReference type="EMBL" id="CAI9925504.1"/>
    </source>
</evidence>
<dbReference type="AlphaFoldDB" id="A0AA86NVE1"/>
<dbReference type="EMBL" id="CAXDID020000056">
    <property type="protein sequence ID" value="CAL6008029.1"/>
    <property type="molecule type" value="Genomic_DNA"/>
</dbReference>
<comment type="caution">
    <text evidence="2">The sequence shown here is derived from an EMBL/GenBank/DDBJ whole genome shotgun (WGS) entry which is preliminary data.</text>
</comment>
<accession>A0AA86NVE1</accession>
<organism evidence="2">
    <name type="scientific">Hexamita inflata</name>
    <dbReference type="NCBI Taxonomy" id="28002"/>
    <lineage>
        <taxon>Eukaryota</taxon>
        <taxon>Metamonada</taxon>
        <taxon>Diplomonadida</taxon>
        <taxon>Hexamitidae</taxon>
        <taxon>Hexamitinae</taxon>
        <taxon>Hexamita</taxon>
    </lineage>
</organism>
<reference evidence="2" key="1">
    <citation type="submission" date="2023-06" db="EMBL/GenBank/DDBJ databases">
        <authorList>
            <person name="Kurt Z."/>
        </authorList>
    </citation>
    <scope>NUCLEOTIDE SEQUENCE</scope>
</reference>